<comment type="caution">
    <text evidence="2">The sequence shown here is derived from an EMBL/GenBank/DDBJ whole genome shotgun (WGS) entry which is preliminary data.</text>
</comment>
<feature type="region of interest" description="Disordered" evidence="1">
    <location>
        <begin position="43"/>
        <end position="68"/>
    </location>
</feature>
<proteinExistence type="predicted"/>
<accession>A0ABN1Z4E8</accession>
<dbReference type="EMBL" id="BAAAIZ010000087">
    <property type="protein sequence ID" value="GAA1431323.1"/>
    <property type="molecule type" value="Genomic_DNA"/>
</dbReference>
<feature type="compositionally biased region" description="Basic residues" evidence="1">
    <location>
        <begin position="57"/>
        <end position="68"/>
    </location>
</feature>
<reference evidence="2 3" key="1">
    <citation type="journal article" date="2019" name="Int. J. Syst. Evol. Microbiol.">
        <title>The Global Catalogue of Microorganisms (GCM) 10K type strain sequencing project: providing services to taxonomists for standard genome sequencing and annotation.</title>
        <authorList>
            <consortium name="The Broad Institute Genomics Platform"/>
            <consortium name="The Broad Institute Genome Sequencing Center for Infectious Disease"/>
            <person name="Wu L."/>
            <person name="Ma J."/>
        </authorList>
    </citation>
    <scope>NUCLEOTIDE SEQUENCE [LARGE SCALE GENOMIC DNA]</scope>
    <source>
        <strain evidence="2 3">JCM 11756</strain>
    </source>
</reference>
<evidence type="ECO:0000313" key="3">
    <source>
        <dbReference type="Proteomes" id="UP001500973"/>
    </source>
</evidence>
<protein>
    <submittedName>
        <fullName evidence="2">Uncharacterized protein</fullName>
    </submittedName>
</protein>
<evidence type="ECO:0000256" key="1">
    <source>
        <dbReference type="SAM" id="MobiDB-lite"/>
    </source>
</evidence>
<evidence type="ECO:0000313" key="2">
    <source>
        <dbReference type="EMBL" id="GAA1431323.1"/>
    </source>
</evidence>
<organism evidence="2 3">
    <name type="scientific">Streptomyces thermospinosisporus</name>
    <dbReference type="NCBI Taxonomy" id="161482"/>
    <lineage>
        <taxon>Bacteria</taxon>
        <taxon>Bacillati</taxon>
        <taxon>Actinomycetota</taxon>
        <taxon>Actinomycetes</taxon>
        <taxon>Kitasatosporales</taxon>
        <taxon>Streptomycetaceae</taxon>
        <taxon>Streptomyces</taxon>
    </lineage>
</organism>
<gene>
    <name evidence="2" type="ORF">GCM10009601_50170</name>
</gene>
<name>A0ABN1Z4E8_9ACTN</name>
<sequence length="68" mass="7252">MSARCGEWGYPLWGSVQGVAEQAGLCGHSPGPFVRIGRTTSAAGAHLRETGAGLRKQPPRHKERRRGG</sequence>
<keyword evidence="3" id="KW-1185">Reference proteome</keyword>
<dbReference type="Proteomes" id="UP001500973">
    <property type="component" value="Unassembled WGS sequence"/>
</dbReference>